<organism evidence="1 2">
    <name type="scientific">Pleurotus eryngii</name>
    <name type="common">Boletus of the steppes</name>
    <dbReference type="NCBI Taxonomy" id="5323"/>
    <lineage>
        <taxon>Eukaryota</taxon>
        <taxon>Fungi</taxon>
        <taxon>Dikarya</taxon>
        <taxon>Basidiomycota</taxon>
        <taxon>Agaricomycotina</taxon>
        <taxon>Agaricomycetes</taxon>
        <taxon>Agaricomycetidae</taxon>
        <taxon>Agaricales</taxon>
        <taxon>Pleurotineae</taxon>
        <taxon>Pleurotaceae</taxon>
        <taxon>Pleurotus</taxon>
    </lineage>
</organism>
<reference evidence="1" key="1">
    <citation type="submission" date="2020-11" db="EMBL/GenBank/DDBJ databases">
        <authorList>
            <consortium name="DOE Joint Genome Institute"/>
            <person name="Ahrendt S."/>
            <person name="Riley R."/>
            <person name="Andreopoulos W."/>
            <person name="Labutti K."/>
            <person name="Pangilinan J."/>
            <person name="Ruiz-Duenas F.J."/>
            <person name="Barrasa J.M."/>
            <person name="Sanchez-Garcia M."/>
            <person name="Camarero S."/>
            <person name="Miyauchi S."/>
            <person name="Serrano A."/>
            <person name="Linde D."/>
            <person name="Babiker R."/>
            <person name="Drula E."/>
            <person name="Ayuso-Fernandez I."/>
            <person name="Pacheco R."/>
            <person name="Padilla G."/>
            <person name="Ferreira P."/>
            <person name="Barriuso J."/>
            <person name="Kellner H."/>
            <person name="Castanera R."/>
            <person name="Alfaro M."/>
            <person name="Ramirez L."/>
            <person name="Pisabarro A.G."/>
            <person name="Kuo A."/>
            <person name="Tritt A."/>
            <person name="Lipzen A."/>
            <person name="He G."/>
            <person name="Yan M."/>
            <person name="Ng V."/>
            <person name="Cullen D."/>
            <person name="Martin F."/>
            <person name="Rosso M.-N."/>
            <person name="Henrissat B."/>
            <person name="Hibbett D."/>
            <person name="Martinez A.T."/>
            <person name="Grigoriev I.V."/>
        </authorList>
    </citation>
    <scope>NUCLEOTIDE SEQUENCE</scope>
    <source>
        <strain evidence="1">ATCC 90797</strain>
    </source>
</reference>
<proteinExistence type="predicted"/>
<comment type="caution">
    <text evidence="1">The sequence shown here is derived from an EMBL/GenBank/DDBJ whole genome shotgun (WGS) entry which is preliminary data.</text>
</comment>
<gene>
    <name evidence="1" type="ORF">BDN71DRAFT_1491548</name>
</gene>
<evidence type="ECO:0000313" key="2">
    <source>
        <dbReference type="Proteomes" id="UP000807025"/>
    </source>
</evidence>
<accession>A0A9P6A955</accession>
<protein>
    <submittedName>
        <fullName evidence="1">Uncharacterized protein</fullName>
    </submittedName>
</protein>
<sequence length="307" mass="34831">MAYKIFENKCGGVQFGRCLVKQVDLVRGNGDWLTSWSLCNRRCRYCGTDSVTGRPSFLVNGAIYPSRGAWIIHGSEAYGTLEGPVLRRSFVALDGVDDRRNHKYDSRGNIPVAKSRCFQDPLRWRDMDIPREGGRMRKQLDARSRLVWVGRNGEDQGTQRRPQSHWTMWNTAFERGYSGVEHHLAESIGDWRRSAVLRILVERQWAWVRRSFRPTTSPSGGVQHTGSVSDNGSIASRHTFYSGKCQILASAFVIIDPHQATTEYACQTNPNIIIMKPVKIAVGNSIQSRTYLFRCFAAKQTVEKRTA</sequence>
<dbReference type="AlphaFoldDB" id="A0A9P6A955"/>
<evidence type="ECO:0000313" key="1">
    <source>
        <dbReference type="EMBL" id="KAF9502233.1"/>
    </source>
</evidence>
<dbReference type="EMBL" id="MU154521">
    <property type="protein sequence ID" value="KAF9502233.1"/>
    <property type="molecule type" value="Genomic_DNA"/>
</dbReference>
<keyword evidence="2" id="KW-1185">Reference proteome</keyword>
<name>A0A9P6A955_PLEER</name>
<dbReference type="Proteomes" id="UP000807025">
    <property type="component" value="Unassembled WGS sequence"/>
</dbReference>
<feature type="non-terminal residue" evidence="1">
    <location>
        <position position="307"/>
    </location>
</feature>